<evidence type="ECO:0000313" key="2">
    <source>
        <dbReference type="Proteomes" id="UP000007056"/>
    </source>
</evidence>
<protein>
    <submittedName>
        <fullName evidence="1">Uncharacterized protein</fullName>
    </submittedName>
</protein>
<dbReference type="EMBL" id="CP000409">
    <property type="protein sequence ID" value="ABV73278.1"/>
    <property type="molecule type" value="Genomic_DNA"/>
</dbReference>
<organism evidence="1 2">
    <name type="scientific">Rickettsia canadensis (strain McKiel)</name>
    <dbReference type="NCBI Taxonomy" id="293613"/>
    <lineage>
        <taxon>Bacteria</taxon>
        <taxon>Pseudomonadati</taxon>
        <taxon>Pseudomonadota</taxon>
        <taxon>Alphaproteobacteria</taxon>
        <taxon>Rickettsiales</taxon>
        <taxon>Rickettsiaceae</taxon>
        <taxon>Rickettsieae</taxon>
        <taxon>Rickettsia</taxon>
        <taxon>belli group</taxon>
    </lineage>
</organism>
<evidence type="ECO:0000313" key="1">
    <source>
        <dbReference type="EMBL" id="ABV73278.1"/>
    </source>
</evidence>
<sequence length="41" mass="4461">MLKISILNWIVSILCSVIAMTKKVDLCGNDIENQAIKTAAV</sequence>
<reference evidence="2" key="1">
    <citation type="submission" date="2007-09" db="EMBL/GenBank/DDBJ databases">
        <title>Complete genome sequence of Rickettsia canadensis.</title>
        <authorList>
            <person name="Madan A."/>
            <person name="Fahey J."/>
            <person name="Helton E."/>
            <person name="Ketteman M."/>
            <person name="Madan A."/>
            <person name="Rodrigues S."/>
            <person name="Sanchez A."/>
            <person name="Whiting M."/>
            <person name="Dasch G."/>
            <person name="Eremeeva M."/>
        </authorList>
    </citation>
    <scope>NUCLEOTIDE SEQUENCE [LARGE SCALE GENOMIC DNA]</scope>
    <source>
        <strain evidence="2">McKiel</strain>
    </source>
</reference>
<accession>A8EY45</accession>
<proteinExistence type="predicted"/>
<dbReference type="AlphaFoldDB" id="A8EY45"/>
<dbReference type="HOGENOM" id="CLU_3275903_0_0_5"/>
<dbReference type="Proteomes" id="UP000007056">
    <property type="component" value="Chromosome"/>
</dbReference>
<name>A8EY45_RICCK</name>
<dbReference type="STRING" id="293613.A1E_01665"/>
<dbReference type="KEGG" id="rcm:A1E_01665"/>
<gene>
    <name evidence="1" type="ordered locus">A1E_01665</name>
</gene>